<sequence>MSDLRTASTTDSDWVRRYHPSARPAVRLVCFPHAGGSASYFHGVSAALAPDVEVLAVQYPGRQDRRAERPLRSVEELARGAVAALRPWAEAGPLAFFGHSMGSMVAFEAAVSLTRAGLAPRLLFLSGRRAPSRVREENVRLRDDAGIMAELRELGGTEAALLDDDELREMILPALRADYHAVETYGPRSGPAVACPIVALVGDDDPRTTVEEARAWADHTSGPFDLRVFPGGHFYLNARVGAVLEAINSRLLPAG</sequence>
<protein>
    <submittedName>
        <fullName evidence="4">Thioesterase</fullName>
    </submittedName>
</protein>
<reference evidence="4 5" key="1">
    <citation type="submission" date="2018-10" db="EMBL/GenBank/DDBJ databases">
        <title>Isolation, diversity and antifungal activity of actinobacteria from wheat.</title>
        <authorList>
            <person name="Han C."/>
        </authorList>
    </citation>
    <scope>NUCLEOTIDE SEQUENCE [LARGE SCALE GENOMIC DNA]</scope>
    <source>
        <strain evidence="4 5">NEAU-YY642</strain>
    </source>
</reference>
<dbReference type="GO" id="GO:0008610">
    <property type="term" value="P:lipid biosynthetic process"/>
    <property type="evidence" value="ECO:0007669"/>
    <property type="project" value="TreeGrafter"/>
</dbReference>
<keyword evidence="5" id="KW-1185">Reference proteome</keyword>
<dbReference type="SUPFAM" id="SSF53474">
    <property type="entry name" value="alpha/beta-Hydrolases"/>
    <property type="match status" value="1"/>
</dbReference>
<proteinExistence type="inferred from homology"/>
<evidence type="ECO:0000256" key="1">
    <source>
        <dbReference type="ARBA" id="ARBA00007169"/>
    </source>
</evidence>
<dbReference type="InterPro" id="IPR001031">
    <property type="entry name" value="Thioesterase"/>
</dbReference>
<keyword evidence="2" id="KW-0378">Hydrolase</keyword>
<organism evidence="4 5">
    <name type="scientific">Streptomyces triticirhizae</name>
    <dbReference type="NCBI Taxonomy" id="2483353"/>
    <lineage>
        <taxon>Bacteria</taxon>
        <taxon>Bacillati</taxon>
        <taxon>Actinomycetota</taxon>
        <taxon>Actinomycetes</taxon>
        <taxon>Kitasatosporales</taxon>
        <taxon>Streptomycetaceae</taxon>
        <taxon>Streptomyces</taxon>
    </lineage>
</organism>
<gene>
    <name evidence="4" type="ORF">EBN88_25190</name>
</gene>
<comment type="similarity">
    <text evidence="1">Belongs to the thioesterase family.</text>
</comment>
<evidence type="ECO:0000313" key="4">
    <source>
        <dbReference type="EMBL" id="RMI32445.1"/>
    </source>
</evidence>
<dbReference type="RefSeq" id="WP_122399355.1">
    <property type="nucleotide sequence ID" value="NZ_RFFJ01000203.1"/>
</dbReference>
<dbReference type="PANTHER" id="PTHR11487:SF0">
    <property type="entry name" value="S-ACYL FATTY ACID SYNTHASE THIOESTERASE, MEDIUM CHAIN"/>
    <property type="match status" value="1"/>
</dbReference>
<dbReference type="InterPro" id="IPR029058">
    <property type="entry name" value="AB_hydrolase_fold"/>
</dbReference>
<dbReference type="SMART" id="SM00824">
    <property type="entry name" value="PKS_TE"/>
    <property type="match status" value="1"/>
</dbReference>
<dbReference type="Proteomes" id="UP000278673">
    <property type="component" value="Unassembled WGS sequence"/>
</dbReference>
<dbReference type="InterPro" id="IPR012223">
    <property type="entry name" value="TEII"/>
</dbReference>
<feature type="domain" description="Thioesterase TesA-like" evidence="3">
    <location>
        <begin position="29"/>
        <end position="251"/>
    </location>
</feature>
<dbReference type="PANTHER" id="PTHR11487">
    <property type="entry name" value="THIOESTERASE"/>
    <property type="match status" value="1"/>
</dbReference>
<dbReference type="Gene3D" id="3.40.50.1820">
    <property type="entry name" value="alpha/beta hydrolase"/>
    <property type="match status" value="1"/>
</dbReference>
<dbReference type="AlphaFoldDB" id="A0A3M2L959"/>
<evidence type="ECO:0000313" key="5">
    <source>
        <dbReference type="Proteomes" id="UP000278673"/>
    </source>
</evidence>
<evidence type="ECO:0000259" key="3">
    <source>
        <dbReference type="SMART" id="SM00824"/>
    </source>
</evidence>
<accession>A0A3M2L959</accession>
<dbReference type="InterPro" id="IPR020802">
    <property type="entry name" value="TesA-like"/>
</dbReference>
<evidence type="ECO:0000256" key="2">
    <source>
        <dbReference type="ARBA" id="ARBA00022801"/>
    </source>
</evidence>
<comment type="caution">
    <text evidence="4">The sequence shown here is derived from an EMBL/GenBank/DDBJ whole genome shotgun (WGS) entry which is preliminary data.</text>
</comment>
<name>A0A3M2L959_9ACTN</name>
<dbReference type="EMBL" id="RFFJ01000203">
    <property type="protein sequence ID" value="RMI32445.1"/>
    <property type="molecule type" value="Genomic_DNA"/>
</dbReference>
<dbReference type="GO" id="GO:0016787">
    <property type="term" value="F:hydrolase activity"/>
    <property type="evidence" value="ECO:0007669"/>
    <property type="project" value="UniProtKB-KW"/>
</dbReference>
<dbReference type="Pfam" id="PF00975">
    <property type="entry name" value="Thioesterase"/>
    <property type="match status" value="1"/>
</dbReference>